<keyword evidence="9" id="KW-1133">Transmembrane helix</keyword>
<dbReference type="Proteomes" id="UP000078340">
    <property type="component" value="Unassembled WGS sequence"/>
</dbReference>
<dbReference type="OMA" id="SSVDYHK"/>
<feature type="region of interest" description="Disordered" evidence="8">
    <location>
        <begin position="152"/>
        <end position="191"/>
    </location>
</feature>
<proteinExistence type="predicted"/>
<evidence type="ECO:0000256" key="2">
    <source>
        <dbReference type="ARBA" id="ARBA00022723"/>
    </source>
</evidence>
<keyword evidence="2" id="KW-0479">Metal-binding</keyword>
<dbReference type="GO" id="GO:0006351">
    <property type="term" value="P:DNA-templated transcription"/>
    <property type="evidence" value="ECO:0007669"/>
    <property type="project" value="InterPro"/>
</dbReference>
<organism evidence="11 12">
    <name type="scientific">Purpureocillium lilacinum</name>
    <name type="common">Paecilomyces lilacinus</name>
    <dbReference type="NCBI Taxonomy" id="33203"/>
    <lineage>
        <taxon>Eukaryota</taxon>
        <taxon>Fungi</taxon>
        <taxon>Dikarya</taxon>
        <taxon>Ascomycota</taxon>
        <taxon>Pezizomycotina</taxon>
        <taxon>Sordariomycetes</taxon>
        <taxon>Hypocreomycetidae</taxon>
        <taxon>Hypocreales</taxon>
        <taxon>Ophiocordycipitaceae</taxon>
        <taxon>Purpureocillium</taxon>
    </lineage>
</organism>
<keyword evidence="7" id="KW-0539">Nucleus</keyword>
<comment type="caution">
    <text evidence="11">The sequence shown here is derived from an EMBL/GenBank/DDBJ whole genome shotgun (WGS) entry which is preliminary data.</text>
</comment>
<evidence type="ECO:0000256" key="4">
    <source>
        <dbReference type="ARBA" id="ARBA00023015"/>
    </source>
</evidence>
<evidence type="ECO:0000256" key="3">
    <source>
        <dbReference type="ARBA" id="ARBA00022833"/>
    </source>
</evidence>
<reference evidence="11 12" key="1">
    <citation type="submission" date="2016-02" db="EMBL/GenBank/DDBJ databases">
        <title>Biosynthesis of antibiotic leucinostatins and their inhibition on Phytophthora in bio-control Purpureocillium lilacinum.</title>
        <authorList>
            <person name="Wang G."/>
            <person name="Liu Z."/>
            <person name="Lin R."/>
            <person name="Li E."/>
            <person name="Mao Z."/>
            <person name="Ling J."/>
            <person name="Yin W."/>
            <person name="Xie B."/>
        </authorList>
    </citation>
    <scope>NUCLEOTIDE SEQUENCE [LARGE SCALE GENOMIC DNA]</scope>
    <source>
        <strain evidence="11">PLFJ-1</strain>
    </source>
</reference>
<dbReference type="GO" id="GO:0005634">
    <property type="term" value="C:nucleus"/>
    <property type="evidence" value="ECO:0007669"/>
    <property type="project" value="UniProtKB-SubCell"/>
</dbReference>
<keyword evidence="9" id="KW-0472">Membrane</keyword>
<comment type="subcellular location">
    <subcellularLocation>
        <location evidence="1">Nucleus</location>
    </subcellularLocation>
</comment>
<feature type="domain" description="Xylanolytic transcriptional activator regulatory" evidence="10">
    <location>
        <begin position="430"/>
        <end position="510"/>
    </location>
</feature>
<dbReference type="EMBL" id="LSBI01000011">
    <property type="protein sequence ID" value="OAQ78065.1"/>
    <property type="molecule type" value="Genomic_DNA"/>
</dbReference>
<evidence type="ECO:0000313" key="12">
    <source>
        <dbReference type="Proteomes" id="UP000078340"/>
    </source>
</evidence>
<dbReference type="AlphaFoldDB" id="A0A179GJL4"/>
<evidence type="ECO:0000256" key="7">
    <source>
        <dbReference type="ARBA" id="ARBA00023242"/>
    </source>
</evidence>
<keyword evidence="5" id="KW-0238">DNA-binding</keyword>
<protein>
    <submittedName>
        <fullName evidence="11">Fungal specific transcription factor</fullName>
    </submittedName>
</protein>
<keyword evidence="4" id="KW-0805">Transcription regulation</keyword>
<keyword evidence="6" id="KW-0804">Transcription</keyword>
<dbReference type="GO" id="GO:0008270">
    <property type="term" value="F:zinc ion binding"/>
    <property type="evidence" value="ECO:0007669"/>
    <property type="project" value="InterPro"/>
</dbReference>
<dbReference type="GO" id="GO:0043565">
    <property type="term" value="F:sequence-specific DNA binding"/>
    <property type="evidence" value="ECO:0007669"/>
    <property type="project" value="TreeGrafter"/>
</dbReference>
<sequence>MTLDWGNPADTANRRLHLRDFYQYHGVEHGYEQLFDACERDVCKMLRSFGESTLSELKFNYYVDLVVWRRTFNTFEPSQQPQWPFRGVRDRFDECGPPSQVYSDFLAKERETASPTRTTTLSATSAEAEATPEVDEHTEEGNAVLEETQGPTSMDLNTAANPQAQQPAKASRRLDTTDHAADSTAERPAKRLYRAREPVYSRGFVQRLERRIHQLETTNRALKAASPTRVPASGVEVVQEPPGSDALAKEVSFLSTSAGGDRFFLGPTSGILFASLVKAGFLEDDSRLAATPSGLDAFGSPGAEERADDSLPPEQLARGLVDAYLAHDHLAYPFLHPGAIRSAVDCMYTDGPGRSHAFEAFMFNMILAIASSQASKMNWQAFPDANTHHQRAAKYLNAVLCNGGLKALQAMLLLCQFQLTSSTRDASASLWHVVGISARMCFELGLHREAVYQVARSATSPNDFEDNNVRRTCFWCVFALDRVVSITLGRPLAICREDVDVDMPSLGFGDASPPARDIGAQDANVPSSRLALFKHIIRYRDICGRCLATLHRSGRNSTLPESEKARIRQDLADELQLWRADTDSLNLIEMDLSTPLAEARSSFRCKAWYELLYHNGVLLLYRPSYATMADNDDTNSNVFSAAKESIKLYSYLFRSRKINFSWMVLHAVFLAGLSYIYALSRHFREMRHSGQHHQLTPEPILVEIVNDCRACSNVLVAVSERCNSQKNCHEVFDRLSDAVVKDAVDALSGARRPPTARVAGPATSPPSQPTAHHQATATELPLVAGSADSVLRDCFPELQSMYDAQWGDDAIVQLSTDWFNQTFPEDNTAYGWNMQS</sequence>
<dbReference type="SMART" id="SM00906">
    <property type="entry name" value="Fungal_trans"/>
    <property type="match status" value="1"/>
</dbReference>
<dbReference type="PANTHER" id="PTHR47782:SF12">
    <property type="entry name" value="ZN(II)2CYS6 TRANSCRIPTION FACTOR (EUROFUNG)"/>
    <property type="match status" value="1"/>
</dbReference>
<evidence type="ECO:0000313" key="11">
    <source>
        <dbReference type="EMBL" id="OAQ78065.1"/>
    </source>
</evidence>
<accession>A0A179GJL4</accession>
<keyword evidence="3" id="KW-0862">Zinc</keyword>
<evidence type="ECO:0000259" key="10">
    <source>
        <dbReference type="SMART" id="SM00906"/>
    </source>
</evidence>
<feature type="compositionally biased region" description="Low complexity" evidence="8">
    <location>
        <begin position="113"/>
        <end position="129"/>
    </location>
</feature>
<dbReference type="STRING" id="33203.A0A179GJL4"/>
<dbReference type="GO" id="GO:0045944">
    <property type="term" value="P:positive regulation of transcription by RNA polymerase II"/>
    <property type="evidence" value="ECO:0007669"/>
    <property type="project" value="TreeGrafter"/>
</dbReference>
<evidence type="ECO:0000256" key="1">
    <source>
        <dbReference type="ARBA" id="ARBA00004123"/>
    </source>
</evidence>
<gene>
    <name evidence="11" type="ORF">VFPFJ_10097</name>
</gene>
<feature type="region of interest" description="Disordered" evidence="8">
    <location>
        <begin position="748"/>
        <end position="775"/>
    </location>
</feature>
<evidence type="ECO:0000256" key="5">
    <source>
        <dbReference type="ARBA" id="ARBA00023125"/>
    </source>
</evidence>
<name>A0A179GJL4_PURLI</name>
<evidence type="ECO:0000256" key="6">
    <source>
        <dbReference type="ARBA" id="ARBA00023163"/>
    </source>
</evidence>
<dbReference type="GO" id="GO:0000981">
    <property type="term" value="F:DNA-binding transcription factor activity, RNA polymerase II-specific"/>
    <property type="evidence" value="ECO:0007669"/>
    <property type="project" value="TreeGrafter"/>
</dbReference>
<feature type="transmembrane region" description="Helical" evidence="9">
    <location>
        <begin position="660"/>
        <end position="679"/>
    </location>
</feature>
<dbReference type="CDD" id="cd12148">
    <property type="entry name" value="fungal_TF_MHR"/>
    <property type="match status" value="1"/>
</dbReference>
<keyword evidence="9" id="KW-0812">Transmembrane</keyword>
<dbReference type="InterPro" id="IPR007219">
    <property type="entry name" value="XnlR_reg_dom"/>
</dbReference>
<evidence type="ECO:0000256" key="9">
    <source>
        <dbReference type="SAM" id="Phobius"/>
    </source>
</evidence>
<dbReference type="PANTHER" id="PTHR47782">
    <property type="entry name" value="ZN(II)2CYS6 TRANSCRIPTION FACTOR (EUROFUNG)-RELATED"/>
    <property type="match status" value="1"/>
</dbReference>
<evidence type="ECO:0000256" key="8">
    <source>
        <dbReference type="SAM" id="MobiDB-lite"/>
    </source>
</evidence>
<feature type="compositionally biased region" description="Basic and acidic residues" evidence="8">
    <location>
        <begin position="172"/>
        <end position="191"/>
    </location>
</feature>
<feature type="region of interest" description="Disordered" evidence="8">
    <location>
        <begin position="109"/>
        <end position="139"/>
    </location>
</feature>
<dbReference type="InterPro" id="IPR052202">
    <property type="entry name" value="Yeast_MetPath_Reg"/>
</dbReference>
<dbReference type="Pfam" id="PF04082">
    <property type="entry name" value="Fungal_trans"/>
    <property type="match status" value="1"/>
</dbReference>
<feature type="compositionally biased region" description="Low complexity" evidence="8">
    <location>
        <begin position="159"/>
        <end position="169"/>
    </location>
</feature>